<protein>
    <submittedName>
        <fullName evidence="1">Uncharacterized protein</fullName>
    </submittedName>
</protein>
<accession>A0A0T7P315</accession>
<sequence>MGAASLSRLYTSYFKLQVCWLHSLLGPSMGLTSARPLQAAFKSAPGRFVTRITYFSKLIGPRSLAAFLQFELFRVDCMHARVWQQNASHQPIRLLF</sequence>
<dbReference type="KEGG" id="yet:CH48_376"/>
<evidence type="ECO:0000313" key="1">
    <source>
        <dbReference type="EMBL" id="CFQ59492.1"/>
    </source>
</evidence>
<name>A0A0T7P315_YEREN</name>
<dbReference type="AlphaFoldDB" id="A0A0T7P315"/>
<organism evidence="1 2">
    <name type="scientific">Yersinia enterocolitica</name>
    <dbReference type="NCBI Taxonomy" id="630"/>
    <lineage>
        <taxon>Bacteria</taxon>
        <taxon>Pseudomonadati</taxon>
        <taxon>Pseudomonadota</taxon>
        <taxon>Gammaproteobacteria</taxon>
        <taxon>Enterobacterales</taxon>
        <taxon>Yersiniaceae</taxon>
        <taxon>Yersinia</taxon>
    </lineage>
</organism>
<dbReference type="Proteomes" id="UP000048841">
    <property type="component" value="Unassembled WGS sequence"/>
</dbReference>
<proteinExistence type="predicted"/>
<dbReference type="EMBL" id="CGBR01000007">
    <property type="protein sequence ID" value="CFQ59492.1"/>
    <property type="molecule type" value="Genomic_DNA"/>
</dbReference>
<reference evidence="1 2" key="1">
    <citation type="submission" date="2015-03" db="EMBL/GenBank/DDBJ databases">
        <authorList>
            <person name="Murphy D."/>
        </authorList>
    </citation>
    <scope>NUCLEOTIDE SEQUENCE [LARGE SCALE GENOMIC DNA]</scope>
    <source>
        <strain evidence="1 2">IP26249</strain>
    </source>
</reference>
<gene>
    <name evidence="1" type="ORF">ERS137941_01491</name>
</gene>
<evidence type="ECO:0000313" key="2">
    <source>
        <dbReference type="Proteomes" id="UP000048841"/>
    </source>
</evidence>